<proteinExistence type="inferred from homology"/>
<feature type="transmembrane region" description="Helical" evidence="7">
    <location>
        <begin position="370"/>
        <end position="391"/>
    </location>
</feature>
<dbReference type="InterPro" id="IPR042094">
    <property type="entry name" value="T2SS_GspF_sf"/>
</dbReference>
<reference evidence="10 11" key="1">
    <citation type="submission" date="2017-03" db="EMBL/GenBank/DDBJ databases">
        <authorList>
            <person name="Afonso C.L."/>
            <person name="Miller P.J."/>
            <person name="Scott M.A."/>
            <person name="Spackman E."/>
            <person name="Goraichik I."/>
            <person name="Dimitrov K.M."/>
            <person name="Suarez D.L."/>
            <person name="Swayne D.E."/>
        </authorList>
    </citation>
    <scope>NUCLEOTIDE SEQUENCE [LARGE SCALE GENOMIC DNA]</scope>
    <source>
        <strain evidence="10 11">CECT 8367</strain>
    </source>
</reference>
<dbReference type="EMBL" id="PYGB01000002">
    <property type="protein sequence ID" value="PSK87912.1"/>
    <property type="molecule type" value="Genomic_DNA"/>
</dbReference>
<comment type="similarity">
    <text evidence="2">Belongs to the GSP F family.</text>
</comment>
<dbReference type="RefSeq" id="WP_165761404.1">
    <property type="nucleotide sequence ID" value="NZ_FWFY01000003.1"/>
</dbReference>
<evidence type="ECO:0000256" key="2">
    <source>
        <dbReference type="ARBA" id="ARBA00005745"/>
    </source>
</evidence>
<keyword evidence="5 7" id="KW-1133">Transmembrane helix</keyword>
<evidence type="ECO:0000256" key="7">
    <source>
        <dbReference type="SAM" id="Phobius"/>
    </source>
</evidence>
<evidence type="ECO:0000256" key="3">
    <source>
        <dbReference type="ARBA" id="ARBA00022475"/>
    </source>
</evidence>
<comment type="subcellular location">
    <subcellularLocation>
        <location evidence="1">Cell membrane</location>
        <topology evidence="1">Multi-pass membrane protein</topology>
    </subcellularLocation>
</comment>
<sequence>MPMFSYVAYSTSGQREAGEIDSASEGGAYETLLAMGLSVVELRDAGSPSRTSWLRREIVLPRRPLPLGEQALLAEQLALLFSVRLPIPSLLRVLGHGSMRHSTRTRLQRVIWLVSEGLPFAQAFQQVGPPVSPVFRELLGLGEASNAMPELLRDLAELLRRQQKLRAHITSALLYPILLLVSGLALLLLVTMSLAPALAPLFDGEARPMPASLSLLLGLREFLIQWWPALLFAGGAGCVALLAMAVRPTAGRLALRLPLIAPVLRDAALLRLTRGLRLLLRAGLTLPEALEAVAKESDILARPVRDAAAALRRGGRAHGAFAERETGLPSLFVELFRIGEETNRLEEVLETLCSVLATQLERRVQGLLQALTPALTLLVGGAIGGLVYTIMDAVMSINELAF</sequence>
<dbReference type="GO" id="GO:0005886">
    <property type="term" value="C:plasma membrane"/>
    <property type="evidence" value="ECO:0007669"/>
    <property type="project" value="UniProtKB-SubCell"/>
</dbReference>
<dbReference type="PRINTS" id="PR00812">
    <property type="entry name" value="BCTERIALGSPF"/>
</dbReference>
<evidence type="ECO:0000313" key="11">
    <source>
        <dbReference type="Proteomes" id="UP000193495"/>
    </source>
</evidence>
<evidence type="ECO:0000256" key="1">
    <source>
        <dbReference type="ARBA" id="ARBA00004651"/>
    </source>
</evidence>
<name>A0A1X6Z0D9_9RHOB</name>
<keyword evidence="6 7" id="KW-0472">Membrane</keyword>
<dbReference type="PANTHER" id="PTHR30012">
    <property type="entry name" value="GENERAL SECRETION PATHWAY PROTEIN"/>
    <property type="match status" value="1"/>
</dbReference>
<feature type="domain" description="Type II secretion system protein GspF" evidence="8">
    <location>
        <begin position="74"/>
        <end position="192"/>
    </location>
</feature>
<dbReference type="InterPro" id="IPR018076">
    <property type="entry name" value="T2SS_GspF_dom"/>
</dbReference>
<dbReference type="Gene3D" id="1.20.81.30">
    <property type="entry name" value="Type II secretion system (T2SS), domain F"/>
    <property type="match status" value="2"/>
</dbReference>
<organism evidence="10 11">
    <name type="scientific">Limimaricola soesokkakensis</name>
    <dbReference type="NCBI Taxonomy" id="1343159"/>
    <lineage>
        <taxon>Bacteria</taxon>
        <taxon>Pseudomonadati</taxon>
        <taxon>Pseudomonadota</taxon>
        <taxon>Alphaproteobacteria</taxon>
        <taxon>Rhodobacterales</taxon>
        <taxon>Paracoccaceae</taxon>
        <taxon>Limimaricola</taxon>
    </lineage>
</organism>
<evidence type="ECO:0000313" key="10">
    <source>
        <dbReference type="EMBL" id="SLN36201.1"/>
    </source>
</evidence>
<evidence type="ECO:0000313" key="9">
    <source>
        <dbReference type="EMBL" id="PSK87912.1"/>
    </source>
</evidence>
<accession>A0A1X6Z0D9</accession>
<evidence type="ECO:0000256" key="5">
    <source>
        <dbReference type="ARBA" id="ARBA00022989"/>
    </source>
</evidence>
<evidence type="ECO:0000256" key="4">
    <source>
        <dbReference type="ARBA" id="ARBA00022692"/>
    </source>
</evidence>
<evidence type="ECO:0000256" key="6">
    <source>
        <dbReference type="ARBA" id="ARBA00023136"/>
    </source>
</evidence>
<evidence type="ECO:0000259" key="8">
    <source>
        <dbReference type="Pfam" id="PF00482"/>
    </source>
</evidence>
<gene>
    <name evidence="10" type="primary">epsF_1</name>
    <name evidence="9" type="ORF">CLV79_102404</name>
    <name evidence="10" type="ORF">LOS8367_01486</name>
</gene>
<dbReference type="PANTHER" id="PTHR30012:SF0">
    <property type="entry name" value="TYPE II SECRETION SYSTEM PROTEIN F-RELATED"/>
    <property type="match status" value="1"/>
</dbReference>
<dbReference type="Proteomes" id="UP000240624">
    <property type="component" value="Unassembled WGS sequence"/>
</dbReference>
<dbReference type="InterPro" id="IPR003004">
    <property type="entry name" value="GspF/PilC"/>
</dbReference>
<evidence type="ECO:0000313" key="12">
    <source>
        <dbReference type="Proteomes" id="UP000240624"/>
    </source>
</evidence>
<dbReference type="Pfam" id="PF00482">
    <property type="entry name" value="T2SSF"/>
    <property type="match status" value="2"/>
</dbReference>
<keyword evidence="12" id="KW-1185">Reference proteome</keyword>
<feature type="transmembrane region" description="Helical" evidence="7">
    <location>
        <begin position="222"/>
        <end position="246"/>
    </location>
</feature>
<dbReference type="Proteomes" id="UP000193495">
    <property type="component" value="Unassembled WGS sequence"/>
</dbReference>
<feature type="domain" description="Type II secretion system protein GspF" evidence="8">
    <location>
        <begin position="274"/>
        <end position="391"/>
    </location>
</feature>
<protein>
    <submittedName>
        <fullName evidence="9">General secretion pathway protein F</fullName>
    </submittedName>
    <submittedName>
        <fullName evidence="10">Type II secretion system protein F</fullName>
    </submittedName>
</protein>
<keyword evidence="4 7" id="KW-0812">Transmembrane</keyword>
<dbReference type="AlphaFoldDB" id="A0A1X6Z0D9"/>
<dbReference type="EMBL" id="FWFY01000003">
    <property type="protein sequence ID" value="SLN36201.1"/>
    <property type="molecule type" value="Genomic_DNA"/>
</dbReference>
<feature type="transmembrane region" description="Helical" evidence="7">
    <location>
        <begin position="173"/>
        <end position="202"/>
    </location>
</feature>
<reference evidence="9 12" key="2">
    <citation type="submission" date="2018-03" db="EMBL/GenBank/DDBJ databases">
        <title>Genomic Encyclopedia of Archaeal and Bacterial Type Strains, Phase II (KMG-II): from individual species to whole genera.</title>
        <authorList>
            <person name="Goeker M."/>
        </authorList>
    </citation>
    <scope>NUCLEOTIDE SEQUENCE [LARGE SCALE GENOMIC DNA]</scope>
    <source>
        <strain evidence="9 12">DSM 29956</strain>
    </source>
</reference>
<keyword evidence="3" id="KW-1003">Cell membrane</keyword>